<accession>A0A4S4LUS1</accession>
<evidence type="ECO:0000313" key="3">
    <source>
        <dbReference type="Proteomes" id="UP000310158"/>
    </source>
</evidence>
<feature type="compositionally biased region" description="Low complexity" evidence="1">
    <location>
        <begin position="52"/>
        <end position="63"/>
    </location>
</feature>
<feature type="region of interest" description="Disordered" evidence="1">
    <location>
        <begin position="52"/>
        <end position="71"/>
    </location>
</feature>
<feature type="compositionally biased region" description="Polar residues" evidence="1">
    <location>
        <begin position="141"/>
        <end position="157"/>
    </location>
</feature>
<dbReference type="EMBL" id="SGPL01000177">
    <property type="protein sequence ID" value="THH16035.1"/>
    <property type="molecule type" value="Genomic_DNA"/>
</dbReference>
<feature type="compositionally biased region" description="Polar residues" evidence="1">
    <location>
        <begin position="173"/>
        <end position="188"/>
    </location>
</feature>
<dbReference type="Proteomes" id="UP000310158">
    <property type="component" value="Unassembled WGS sequence"/>
</dbReference>
<protein>
    <submittedName>
        <fullName evidence="2">Uncharacterized protein</fullName>
    </submittedName>
</protein>
<evidence type="ECO:0000313" key="2">
    <source>
        <dbReference type="EMBL" id="THH16035.1"/>
    </source>
</evidence>
<feature type="compositionally biased region" description="Basic and acidic residues" evidence="1">
    <location>
        <begin position="378"/>
        <end position="390"/>
    </location>
</feature>
<feature type="region of interest" description="Disordered" evidence="1">
    <location>
        <begin position="128"/>
        <end position="188"/>
    </location>
</feature>
<feature type="region of interest" description="Disordered" evidence="1">
    <location>
        <begin position="1"/>
        <end position="46"/>
    </location>
</feature>
<feature type="region of interest" description="Disordered" evidence="1">
    <location>
        <begin position="257"/>
        <end position="336"/>
    </location>
</feature>
<keyword evidence="3" id="KW-1185">Reference proteome</keyword>
<proteinExistence type="predicted"/>
<sequence length="468" mass="51084">MNYRSKAGPSSSHVRGSASHNDASSANLTLSHNPTQSGKDVTEGEPSIIVTPSARAAPSRRSSFTTDLPSISGNAVVNTGDHEHSFPFDLVTGYFDELLIRKVNQSGKKSAIDYHSVVQATDLFSHFFSPPDQPPSFPAVETSTENNDVQQGSQLPPSTGRRRSAGYRRDPSTFVQGSSKDGSISLNPSQVSRVNHAALYGTSNPHLSVPSNSNRVQFEAVGSYLAHSLPTISTTPLTPSLPAHSQIYTSEQRLITPIDNDDRRLSPAYLSNPPSSSHSPDAVQSLEFTSLTRPPILEPSSPQALSPRPYSSRSAPINTINERGTSPAQLPTPAGLYSADALSPALDEALDTNTSRKRGLEVGEESDEEASGSRKKPKMDEKARIKDALRNRKARQSVKELRIQLSQLLKGESEDVEKIPERELLRRATNTIVTLRQERKFFQTMLAVSNEENRDLQKMLSRYTGRAC</sequence>
<gene>
    <name evidence="2" type="ORF">EW146_g4537</name>
</gene>
<feature type="compositionally biased region" description="Polar residues" evidence="1">
    <location>
        <begin position="300"/>
        <end position="329"/>
    </location>
</feature>
<name>A0A4S4LUS1_9AGAM</name>
<feature type="region of interest" description="Disordered" evidence="1">
    <location>
        <begin position="349"/>
        <end position="393"/>
    </location>
</feature>
<evidence type="ECO:0000256" key="1">
    <source>
        <dbReference type="SAM" id="MobiDB-lite"/>
    </source>
</evidence>
<dbReference type="AlphaFoldDB" id="A0A4S4LUS1"/>
<organism evidence="2 3">
    <name type="scientific">Bondarzewia mesenterica</name>
    <dbReference type="NCBI Taxonomy" id="1095465"/>
    <lineage>
        <taxon>Eukaryota</taxon>
        <taxon>Fungi</taxon>
        <taxon>Dikarya</taxon>
        <taxon>Basidiomycota</taxon>
        <taxon>Agaricomycotina</taxon>
        <taxon>Agaricomycetes</taxon>
        <taxon>Russulales</taxon>
        <taxon>Bondarzewiaceae</taxon>
        <taxon>Bondarzewia</taxon>
    </lineage>
</organism>
<feature type="compositionally biased region" description="Polar residues" evidence="1">
    <location>
        <begin position="8"/>
        <end position="39"/>
    </location>
</feature>
<reference evidence="2 3" key="1">
    <citation type="submission" date="2019-02" db="EMBL/GenBank/DDBJ databases">
        <title>Genome sequencing of the rare red list fungi Bondarzewia mesenterica.</title>
        <authorList>
            <person name="Buettner E."/>
            <person name="Kellner H."/>
        </authorList>
    </citation>
    <scope>NUCLEOTIDE SEQUENCE [LARGE SCALE GENOMIC DNA]</scope>
    <source>
        <strain evidence="2 3">DSM 108281</strain>
    </source>
</reference>
<comment type="caution">
    <text evidence="2">The sequence shown here is derived from an EMBL/GenBank/DDBJ whole genome shotgun (WGS) entry which is preliminary data.</text>
</comment>